<evidence type="ECO:0000256" key="5">
    <source>
        <dbReference type="ARBA" id="ARBA00023004"/>
    </source>
</evidence>
<dbReference type="AlphaFoldDB" id="A6WB10"/>
<dbReference type="HOGENOM" id="CLU_033716_1_0_11"/>
<dbReference type="InterPro" id="IPR036396">
    <property type="entry name" value="Cyt_P450_sf"/>
</dbReference>
<gene>
    <name evidence="8" type="ordered locus">Krad_2524</name>
</gene>
<organism evidence="8 9">
    <name type="scientific">Kineococcus radiotolerans (strain ATCC BAA-149 / DSM 14245 / SRS30216)</name>
    <dbReference type="NCBI Taxonomy" id="266940"/>
    <lineage>
        <taxon>Bacteria</taxon>
        <taxon>Bacillati</taxon>
        <taxon>Actinomycetota</taxon>
        <taxon>Actinomycetes</taxon>
        <taxon>Kineosporiales</taxon>
        <taxon>Kineosporiaceae</taxon>
        <taxon>Kineococcus</taxon>
    </lineage>
</organism>
<protein>
    <submittedName>
        <fullName evidence="8">Cytochrome P450</fullName>
    </submittedName>
</protein>
<keyword evidence="9" id="KW-1185">Reference proteome</keyword>
<dbReference type="KEGG" id="kra:Krad_2524"/>
<dbReference type="FunFam" id="1.10.630.10:FF:000018">
    <property type="entry name" value="Cytochrome P450 monooxygenase"/>
    <property type="match status" value="1"/>
</dbReference>
<accession>A6WB10</accession>
<dbReference type="InterPro" id="IPR001128">
    <property type="entry name" value="Cyt_P450"/>
</dbReference>
<dbReference type="Pfam" id="PF00067">
    <property type="entry name" value="p450"/>
    <property type="match status" value="1"/>
</dbReference>
<dbReference type="OrthoDB" id="3664945at2"/>
<dbReference type="PANTHER" id="PTHR46696">
    <property type="entry name" value="P450, PUTATIVE (EUROFUNG)-RELATED"/>
    <property type="match status" value="1"/>
</dbReference>
<dbReference type="GO" id="GO:0016705">
    <property type="term" value="F:oxidoreductase activity, acting on paired donors, with incorporation or reduction of molecular oxygen"/>
    <property type="evidence" value="ECO:0007669"/>
    <property type="project" value="InterPro"/>
</dbReference>
<evidence type="ECO:0000256" key="6">
    <source>
        <dbReference type="ARBA" id="ARBA00023033"/>
    </source>
</evidence>
<keyword evidence="6 7" id="KW-0503">Monooxygenase</keyword>
<evidence type="ECO:0000313" key="8">
    <source>
        <dbReference type="EMBL" id="ABS03999.1"/>
    </source>
</evidence>
<proteinExistence type="inferred from homology"/>
<dbReference type="PROSITE" id="PS00086">
    <property type="entry name" value="CYTOCHROME_P450"/>
    <property type="match status" value="1"/>
</dbReference>
<dbReference type="SUPFAM" id="SSF48264">
    <property type="entry name" value="Cytochrome P450"/>
    <property type="match status" value="1"/>
</dbReference>
<dbReference type="EMBL" id="CP000750">
    <property type="protein sequence ID" value="ABS03999.1"/>
    <property type="molecule type" value="Genomic_DNA"/>
</dbReference>
<comment type="similarity">
    <text evidence="1 7">Belongs to the cytochrome P450 family.</text>
</comment>
<dbReference type="CDD" id="cd11030">
    <property type="entry name" value="CYP105-like"/>
    <property type="match status" value="1"/>
</dbReference>
<evidence type="ECO:0000256" key="4">
    <source>
        <dbReference type="ARBA" id="ARBA00023002"/>
    </source>
</evidence>
<evidence type="ECO:0000256" key="3">
    <source>
        <dbReference type="ARBA" id="ARBA00022723"/>
    </source>
</evidence>
<dbReference type="InterPro" id="IPR002397">
    <property type="entry name" value="Cyt_P450_B"/>
</dbReference>
<dbReference type="GO" id="GO:0004497">
    <property type="term" value="F:monooxygenase activity"/>
    <property type="evidence" value="ECO:0007669"/>
    <property type="project" value="UniProtKB-KW"/>
</dbReference>
<dbReference type="GO" id="GO:0020037">
    <property type="term" value="F:heme binding"/>
    <property type="evidence" value="ECO:0007669"/>
    <property type="project" value="InterPro"/>
</dbReference>
<dbReference type="PRINTS" id="PR00385">
    <property type="entry name" value="P450"/>
</dbReference>
<dbReference type="Proteomes" id="UP000001116">
    <property type="component" value="Chromosome"/>
</dbReference>
<evidence type="ECO:0000256" key="2">
    <source>
        <dbReference type="ARBA" id="ARBA00022617"/>
    </source>
</evidence>
<dbReference type="PANTHER" id="PTHR46696:SF1">
    <property type="entry name" value="CYTOCHROME P450 YJIB-RELATED"/>
    <property type="match status" value="1"/>
</dbReference>
<dbReference type="Gene3D" id="1.10.630.10">
    <property type="entry name" value="Cytochrome P450"/>
    <property type="match status" value="1"/>
</dbReference>
<dbReference type="RefSeq" id="WP_012087775.1">
    <property type="nucleotide sequence ID" value="NC_009664.2"/>
</dbReference>
<keyword evidence="3 7" id="KW-0479">Metal-binding</keyword>
<reference evidence="9" key="1">
    <citation type="journal article" date="2008" name="PLoS ONE">
        <title>Survival in nuclear waste, extreme resistance, and potential applications gleaned from the genome sequence of Kineococcus radiotolerans SRS30216.</title>
        <authorList>
            <person name="Bagwell C.E."/>
            <person name="Bhat S."/>
            <person name="Hawkins G.M."/>
            <person name="Smith B.W."/>
            <person name="Biswas T."/>
            <person name="Hoover T.R."/>
            <person name="Saunders E."/>
            <person name="Han C.S."/>
            <person name="Tsodikov O.V."/>
            <person name="Shimkets L.J."/>
        </authorList>
    </citation>
    <scope>NUCLEOTIDE SEQUENCE [LARGE SCALE GENOMIC DNA]</scope>
    <source>
        <strain evidence="9">ATCC BAA-149 / DSM 14245 / SRS30216</strain>
    </source>
</reference>
<evidence type="ECO:0000256" key="7">
    <source>
        <dbReference type="RuleBase" id="RU000461"/>
    </source>
</evidence>
<dbReference type="STRING" id="266940.Krad_2524"/>
<keyword evidence="2 7" id="KW-0349">Heme</keyword>
<evidence type="ECO:0000313" key="9">
    <source>
        <dbReference type="Proteomes" id="UP000001116"/>
    </source>
</evidence>
<dbReference type="GO" id="GO:0005506">
    <property type="term" value="F:iron ion binding"/>
    <property type="evidence" value="ECO:0007669"/>
    <property type="project" value="InterPro"/>
</dbReference>
<dbReference type="eggNOG" id="COG2124">
    <property type="taxonomic scope" value="Bacteria"/>
</dbReference>
<dbReference type="InterPro" id="IPR017972">
    <property type="entry name" value="Cyt_P450_CS"/>
</dbReference>
<name>A6WB10_KINRD</name>
<keyword evidence="5 7" id="KW-0408">Iron</keyword>
<sequence length="405" mass="44886">MTTTDATCPVRELPRDRCPFDPDPAYVRLRVEEPVTRVNTPAGLDVWLVSRYEDARTVLLDGESFSNIDSSSSHLIGQVEQLQQPPPPGILLRLDGEAHSSLRLRLAREFSPKAMARLEPYVQALVEEHLQRLIAAGTPFDLYRDFALTIPSLVIGELLGVPVQDRDVFASTTSRMVDISLTAQEREAASQEMNGFLVQLVQAKFADPADDLLSRLITDPRKHPVTFEELVGLSLLLLTAGHDTTANMIALGTLRLLQEPALAERVRDDCEVLQTGIDELVRYLTIVHYGVLRLAVRDVQVGDVMVPAGDYVAVSLESANRDEALTLDPDRLDLERTSAHVGFGYGVHQCLGQHLARLELRLALPALLRQLPGLRTVEALPDIPFKNDMIVYGVKKLNVTWDGAR</sequence>
<keyword evidence="4 7" id="KW-0560">Oxidoreductase</keyword>
<dbReference type="PRINTS" id="PR00359">
    <property type="entry name" value="BP450"/>
</dbReference>
<evidence type="ECO:0000256" key="1">
    <source>
        <dbReference type="ARBA" id="ARBA00010617"/>
    </source>
</evidence>